<sequence>MFPNRENAEKELEIAGQLNQGPWTEHSINVGLAAQIIAEKCTNINPDKAYVLGLLHDIGRRYGISARRHGIDGYKFMKEKGWDEVSRICLTHSFPVPDFNKEIGKNDMSDEESQFVRKYLSDITYDDYDKLIIVCDSLADDQGFCMLEKRFVNTTRRYGIFPFTVERWNATFKMKEYFEKRMNRSIYDILPNVKETTFIDAPLWKPHTFKSKKENAK</sequence>
<evidence type="ECO:0000313" key="3">
    <source>
        <dbReference type="Proteomes" id="UP000192468"/>
    </source>
</evidence>
<dbReference type="OrthoDB" id="9794480at2"/>
<dbReference type="STRING" id="1121291.SAMN02745134_00562"/>
<dbReference type="Pfam" id="PF01966">
    <property type="entry name" value="HD"/>
    <property type="match status" value="1"/>
</dbReference>
<evidence type="ECO:0000313" key="2">
    <source>
        <dbReference type="EMBL" id="SMC18437.1"/>
    </source>
</evidence>
<proteinExistence type="predicted"/>
<feature type="domain" description="HD/PDEase" evidence="1">
    <location>
        <begin position="19"/>
        <end position="150"/>
    </location>
</feature>
<dbReference type="RefSeq" id="WP_084113747.1">
    <property type="nucleotide sequence ID" value="NZ_FWXH01000002.1"/>
</dbReference>
<dbReference type="CDD" id="cd00077">
    <property type="entry name" value="HDc"/>
    <property type="match status" value="1"/>
</dbReference>
<dbReference type="Proteomes" id="UP000192468">
    <property type="component" value="Unassembled WGS sequence"/>
</dbReference>
<dbReference type="AlphaFoldDB" id="A0A1W1X3J3"/>
<dbReference type="EMBL" id="FWXH01000002">
    <property type="protein sequence ID" value="SMC18437.1"/>
    <property type="molecule type" value="Genomic_DNA"/>
</dbReference>
<gene>
    <name evidence="2" type="ORF">SAMN02745134_00562</name>
</gene>
<accession>A0A1W1X3J3</accession>
<keyword evidence="3" id="KW-1185">Reference proteome</keyword>
<organism evidence="2 3">
    <name type="scientific">Clostridium acidisoli DSM 12555</name>
    <dbReference type="NCBI Taxonomy" id="1121291"/>
    <lineage>
        <taxon>Bacteria</taxon>
        <taxon>Bacillati</taxon>
        <taxon>Bacillota</taxon>
        <taxon>Clostridia</taxon>
        <taxon>Eubacteriales</taxon>
        <taxon>Clostridiaceae</taxon>
        <taxon>Clostridium</taxon>
    </lineage>
</organism>
<reference evidence="2 3" key="1">
    <citation type="submission" date="2017-04" db="EMBL/GenBank/DDBJ databases">
        <authorList>
            <person name="Afonso C.L."/>
            <person name="Miller P.J."/>
            <person name="Scott M.A."/>
            <person name="Spackman E."/>
            <person name="Goraichik I."/>
            <person name="Dimitrov K.M."/>
            <person name="Suarez D.L."/>
            <person name="Swayne D.E."/>
        </authorList>
    </citation>
    <scope>NUCLEOTIDE SEQUENCE [LARGE SCALE GENOMIC DNA]</scope>
    <source>
        <strain evidence="2 3">DSM 12555</strain>
    </source>
</reference>
<evidence type="ECO:0000259" key="1">
    <source>
        <dbReference type="SMART" id="SM00471"/>
    </source>
</evidence>
<dbReference type="SMART" id="SM00471">
    <property type="entry name" value="HDc"/>
    <property type="match status" value="1"/>
</dbReference>
<name>A0A1W1X3J3_9CLOT</name>
<dbReference type="InterPro" id="IPR003607">
    <property type="entry name" value="HD/PDEase_dom"/>
</dbReference>
<dbReference type="SUPFAM" id="SSF109604">
    <property type="entry name" value="HD-domain/PDEase-like"/>
    <property type="match status" value="1"/>
</dbReference>
<dbReference type="InterPro" id="IPR006674">
    <property type="entry name" value="HD_domain"/>
</dbReference>
<dbReference type="Gene3D" id="1.10.3210.10">
    <property type="entry name" value="Hypothetical protein af1432"/>
    <property type="match status" value="1"/>
</dbReference>
<protein>
    <submittedName>
        <fullName evidence="2">HD domain-containing protein</fullName>
    </submittedName>
</protein>